<dbReference type="KEGG" id="dpl:KGM_201977"/>
<gene>
    <name evidence="1" type="ORF">KGM_201977</name>
</gene>
<dbReference type="EMBL" id="AGBW02014145">
    <property type="protein sequence ID" value="OWR42190.1"/>
    <property type="molecule type" value="Genomic_DNA"/>
</dbReference>
<evidence type="ECO:0000313" key="1">
    <source>
        <dbReference type="EMBL" id="OWR42190.1"/>
    </source>
</evidence>
<proteinExistence type="predicted"/>
<reference evidence="1 2" key="1">
    <citation type="journal article" date="2011" name="Cell">
        <title>The monarch butterfly genome yields insights into long-distance migration.</title>
        <authorList>
            <person name="Zhan S."/>
            <person name="Merlin C."/>
            <person name="Boore J.L."/>
            <person name="Reppert S.M."/>
        </authorList>
    </citation>
    <scope>NUCLEOTIDE SEQUENCE [LARGE SCALE GENOMIC DNA]</scope>
    <source>
        <strain evidence="1">F-2</strain>
    </source>
</reference>
<sequence>MIKMTNKIIIPIIALYTLSVVYPAIACPYYPIDPICMVQTLLSQIFGSPQMEPHPVIEINDNGYVPPIYVNTANAANSKSSARPTSQQVLTTRI</sequence>
<dbReference type="Proteomes" id="UP000007151">
    <property type="component" value="Unassembled WGS sequence"/>
</dbReference>
<evidence type="ECO:0000313" key="2">
    <source>
        <dbReference type="Proteomes" id="UP000007151"/>
    </source>
</evidence>
<protein>
    <submittedName>
        <fullName evidence="1">Uncharacterized protein</fullName>
    </submittedName>
</protein>
<accession>A0A212EL15</accession>
<organism evidence="1 2">
    <name type="scientific">Danaus plexippus plexippus</name>
    <dbReference type="NCBI Taxonomy" id="278856"/>
    <lineage>
        <taxon>Eukaryota</taxon>
        <taxon>Metazoa</taxon>
        <taxon>Ecdysozoa</taxon>
        <taxon>Arthropoda</taxon>
        <taxon>Hexapoda</taxon>
        <taxon>Insecta</taxon>
        <taxon>Pterygota</taxon>
        <taxon>Neoptera</taxon>
        <taxon>Endopterygota</taxon>
        <taxon>Lepidoptera</taxon>
        <taxon>Glossata</taxon>
        <taxon>Ditrysia</taxon>
        <taxon>Papilionoidea</taxon>
        <taxon>Nymphalidae</taxon>
        <taxon>Danainae</taxon>
        <taxon>Danaini</taxon>
        <taxon>Danaina</taxon>
        <taxon>Danaus</taxon>
        <taxon>Danaus</taxon>
    </lineage>
</organism>
<name>A0A212EL15_DANPL</name>
<dbReference type="AlphaFoldDB" id="A0A212EL15"/>
<keyword evidence="2" id="KW-1185">Reference proteome</keyword>
<dbReference type="InParanoid" id="A0A212EL15"/>
<comment type="caution">
    <text evidence="1">The sequence shown here is derived from an EMBL/GenBank/DDBJ whole genome shotgun (WGS) entry which is preliminary data.</text>
</comment>